<evidence type="ECO:0000313" key="2">
    <source>
        <dbReference type="EMBL" id="WVW84221.1"/>
    </source>
</evidence>
<gene>
    <name evidence="2" type="ORF">I302_106251</name>
</gene>
<proteinExistence type="predicted"/>
<dbReference type="Proteomes" id="UP000092730">
    <property type="component" value="Chromosome 4"/>
</dbReference>
<feature type="region of interest" description="Disordered" evidence="1">
    <location>
        <begin position="861"/>
        <end position="880"/>
    </location>
</feature>
<dbReference type="EMBL" id="CP144544">
    <property type="protein sequence ID" value="WVW84221.1"/>
    <property type="molecule type" value="Genomic_DNA"/>
</dbReference>
<name>A0AAJ8MAE5_9TREE</name>
<dbReference type="KEGG" id="kbi:30209774"/>
<evidence type="ECO:0000313" key="3">
    <source>
        <dbReference type="Proteomes" id="UP000092730"/>
    </source>
</evidence>
<dbReference type="AlphaFoldDB" id="A0AAJ8MAE5"/>
<organism evidence="2 3">
    <name type="scientific">Kwoniella bestiolae CBS 10118</name>
    <dbReference type="NCBI Taxonomy" id="1296100"/>
    <lineage>
        <taxon>Eukaryota</taxon>
        <taxon>Fungi</taxon>
        <taxon>Dikarya</taxon>
        <taxon>Basidiomycota</taxon>
        <taxon>Agaricomycotina</taxon>
        <taxon>Tremellomycetes</taxon>
        <taxon>Tremellales</taxon>
        <taxon>Cryptococcaceae</taxon>
        <taxon>Kwoniella</taxon>
    </lineage>
</organism>
<evidence type="ECO:0000256" key="1">
    <source>
        <dbReference type="SAM" id="MobiDB-lite"/>
    </source>
</evidence>
<reference evidence="2" key="1">
    <citation type="submission" date="2013-07" db="EMBL/GenBank/DDBJ databases">
        <authorList>
            <consortium name="The Broad Institute Genome Sequencing Platform"/>
            <person name="Cuomo C."/>
            <person name="Litvintseva A."/>
            <person name="Chen Y."/>
            <person name="Heitman J."/>
            <person name="Sun S."/>
            <person name="Springer D."/>
            <person name="Dromer F."/>
            <person name="Young S.K."/>
            <person name="Zeng Q."/>
            <person name="Gargeya S."/>
            <person name="Fitzgerald M."/>
            <person name="Abouelleil A."/>
            <person name="Alvarado L."/>
            <person name="Berlin A.M."/>
            <person name="Chapman S.B."/>
            <person name="Dewar J."/>
            <person name="Goldberg J."/>
            <person name="Griggs A."/>
            <person name="Gujja S."/>
            <person name="Hansen M."/>
            <person name="Howarth C."/>
            <person name="Imamovic A."/>
            <person name="Larimer J."/>
            <person name="McCowan C."/>
            <person name="Murphy C."/>
            <person name="Pearson M."/>
            <person name="Priest M."/>
            <person name="Roberts A."/>
            <person name="Saif S."/>
            <person name="Shea T."/>
            <person name="Sykes S."/>
            <person name="Wortman J."/>
            <person name="Nusbaum C."/>
            <person name="Birren B."/>
        </authorList>
    </citation>
    <scope>NUCLEOTIDE SEQUENCE</scope>
    <source>
        <strain evidence="2">CBS 10118</strain>
    </source>
</reference>
<dbReference type="GeneID" id="30209774"/>
<feature type="compositionally biased region" description="Polar residues" evidence="1">
    <location>
        <begin position="353"/>
        <end position="363"/>
    </location>
</feature>
<feature type="compositionally biased region" description="Basic and acidic residues" evidence="1">
    <location>
        <begin position="869"/>
        <end position="880"/>
    </location>
</feature>
<feature type="region of interest" description="Disordered" evidence="1">
    <location>
        <begin position="353"/>
        <end position="399"/>
    </location>
</feature>
<feature type="compositionally biased region" description="Acidic residues" evidence="1">
    <location>
        <begin position="374"/>
        <end position="383"/>
    </location>
</feature>
<accession>A0AAJ8MAE5</accession>
<sequence>MVRSTLSSGAKFLPCITYQTLFGGRPVHYHLEPTDQSVEWRQLEKCESPECRALITNCHCGFVYRLDAIENWIKKEQPALLQLGDIKLPKREDGCEMCSNTCSRCHQNKKGEPKKLELHVYKGIERRLCPAHAKMGDPAKHQAEARDDLNKAVLIFQHLWSNPDHLSRIRGQGGYDAFIIYQRQANDARTNNQPHPDISTFVKEYLDKQQRATPSKAARGPGSVDIVKNESPEERLLPLVGEEPQEPWYDNQLPPASDPEILDALNWFNRQYGLTDQGEATNNGVNGEVAQYPHAYERATSVPLPPNHAPELPRLVSDPVQHLVPVTTSDSAALGYNVGVNHMYIHQSKTAISDPVTRSQSANPLGYRENISGSDEEEDDISMEDPLPAQNPTTLDPSYDWVNMDIETEREVRKHMGLSPPREMSGDSGMPSAVYTSIVTPITYPGTIASTVSPPAMESLLYDFEISAGIQRLAGSFMSKYPEWQRNVYKTIQTADPDSGRQLPDHLEVADVEHLLDRLPKILYKGFFDTIPTAYVYDVNAACIKLLANQTPSLPKKDDPYNTPLPRSGMRRHYFDTVTLHFGQFSIERDGRLIDPERVHLRWVHECMSWVVCEVLEGGGHPTRILNLLEAQVNLLLDLKDTQGSRMVHRARIDCAHQGCPLHCDYTRIFTGVIAIVVITAERACLQAYRSKQWDELDKRRKVFYQSMKVAAKLMDCNSVNFYRILEQLENPNISPEERENQIIRCKIYDGIIEKIDRLYLTFIDYGVMQKEHDDIEREFLKVGGKYYEWSSRYAQRELDFAKSWNEFNEYANDPMRPMVPCHELFTIPKDQMATSPVLRRWEEYVGKDYLRDEDIPIKEVYDDDDDADRPSGIKRPRGE</sequence>
<keyword evidence="3" id="KW-1185">Reference proteome</keyword>
<reference evidence="2" key="2">
    <citation type="submission" date="2024-02" db="EMBL/GenBank/DDBJ databases">
        <title>Comparative genomics of Cryptococcus and Kwoniella reveals pathogenesis evolution and contrasting modes of karyotype evolution via chromosome fusion or intercentromeric recombination.</title>
        <authorList>
            <person name="Coelho M.A."/>
            <person name="David-Palma M."/>
            <person name="Shea T."/>
            <person name="Bowers K."/>
            <person name="McGinley-Smith S."/>
            <person name="Mohammad A.W."/>
            <person name="Gnirke A."/>
            <person name="Yurkov A.M."/>
            <person name="Nowrousian M."/>
            <person name="Sun S."/>
            <person name="Cuomo C.A."/>
            <person name="Heitman J."/>
        </authorList>
    </citation>
    <scope>NUCLEOTIDE SEQUENCE</scope>
    <source>
        <strain evidence="2">CBS 10118</strain>
    </source>
</reference>
<protein>
    <submittedName>
        <fullName evidence="2">Uncharacterized protein</fullName>
    </submittedName>
</protein>
<dbReference type="RefSeq" id="XP_065726310.1">
    <property type="nucleotide sequence ID" value="XM_065870238.1"/>
</dbReference>